<evidence type="ECO:0000313" key="10">
    <source>
        <dbReference type="Proteomes" id="UP000284178"/>
    </source>
</evidence>
<dbReference type="SUPFAM" id="SSF52540">
    <property type="entry name" value="P-loop containing nucleoside triphosphate hydrolases"/>
    <property type="match status" value="1"/>
</dbReference>
<dbReference type="CDD" id="cd18787">
    <property type="entry name" value="SF2_C_DEAD"/>
    <property type="match status" value="1"/>
</dbReference>
<accession>A0A412G6M0</accession>
<dbReference type="GO" id="GO:0003676">
    <property type="term" value="F:nucleic acid binding"/>
    <property type="evidence" value="ECO:0007669"/>
    <property type="project" value="InterPro"/>
</dbReference>
<protein>
    <submittedName>
        <fullName evidence="9">ATP-dependent helicase</fullName>
    </submittedName>
</protein>
<dbReference type="PANTHER" id="PTHR47959:SF1">
    <property type="entry name" value="ATP-DEPENDENT RNA HELICASE DBPA"/>
    <property type="match status" value="1"/>
</dbReference>
<dbReference type="Pfam" id="PF00270">
    <property type="entry name" value="DEAD"/>
    <property type="match status" value="1"/>
</dbReference>
<dbReference type="InterPro" id="IPR044742">
    <property type="entry name" value="DEAD/DEAH_RhlB"/>
</dbReference>
<dbReference type="RefSeq" id="WP_117892317.1">
    <property type="nucleotide sequence ID" value="NZ_CABJCV010000001.1"/>
</dbReference>
<reference evidence="9 10" key="1">
    <citation type="submission" date="2018-08" db="EMBL/GenBank/DDBJ databases">
        <title>A genome reference for cultivated species of the human gut microbiota.</title>
        <authorList>
            <person name="Zou Y."/>
            <person name="Xue W."/>
            <person name="Luo G."/>
        </authorList>
    </citation>
    <scope>NUCLEOTIDE SEQUENCE [LARGE SCALE GENOMIC DNA]</scope>
    <source>
        <strain evidence="9 10">AF24-29</strain>
    </source>
</reference>
<evidence type="ECO:0000256" key="4">
    <source>
        <dbReference type="ARBA" id="ARBA00022840"/>
    </source>
</evidence>
<dbReference type="PROSITE" id="PS51194">
    <property type="entry name" value="HELICASE_CTER"/>
    <property type="match status" value="1"/>
</dbReference>
<dbReference type="InterPro" id="IPR014001">
    <property type="entry name" value="Helicase_ATP-bd"/>
</dbReference>
<comment type="similarity">
    <text evidence="5">Belongs to the DEAD box helicase family.</text>
</comment>
<dbReference type="InterPro" id="IPR011545">
    <property type="entry name" value="DEAD/DEAH_box_helicase_dom"/>
</dbReference>
<feature type="compositionally biased region" description="Basic residues" evidence="6">
    <location>
        <begin position="399"/>
        <end position="416"/>
    </location>
</feature>
<keyword evidence="1" id="KW-0547">Nucleotide-binding</keyword>
<dbReference type="Gene3D" id="3.40.50.300">
    <property type="entry name" value="P-loop containing nucleotide triphosphate hydrolases"/>
    <property type="match status" value="2"/>
</dbReference>
<feature type="domain" description="Helicase ATP-binding" evidence="7">
    <location>
        <begin position="33"/>
        <end position="205"/>
    </location>
</feature>
<feature type="domain" description="Helicase C-terminal" evidence="8">
    <location>
        <begin position="236"/>
        <end position="386"/>
    </location>
</feature>
<evidence type="ECO:0000313" key="9">
    <source>
        <dbReference type="EMBL" id="RGR76802.1"/>
    </source>
</evidence>
<organism evidence="9 10">
    <name type="scientific">Holdemania filiformis</name>
    <dbReference type="NCBI Taxonomy" id="61171"/>
    <lineage>
        <taxon>Bacteria</taxon>
        <taxon>Bacillati</taxon>
        <taxon>Bacillota</taxon>
        <taxon>Erysipelotrichia</taxon>
        <taxon>Erysipelotrichales</taxon>
        <taxon>Erysipelotrichaceae</taxon>
        <taxon>Holdemania</taxon>
    </lineage>
</organism>
<comment type="caution">
    <text evidence="9">The sequence shown here is derived from an EMBL/GenBank/DDBJ whole genome shotgun (WGS) entry which is preliminary data.</text>
</comment>
<dbReference type="PANTHER" id="PTHR47959">
    <property type="entry name" value="ATP-DEPENDENT RNA HELICASE RHLE-RELATED"/>
    <property type="match status" value="1"/>
</dbReference>
<dbReference type="Pfam" id="PF00271">
    <property type="entry name" value="Helicase_C"/>
    <property type="match status" value="1"/>
</dbReference>
<feature type="compositionally biased region" description="Basic and acidic residues" evidence="6">
    <location>
        <begin position="379"/>
        <end position="396"/>
    </location>
</feature>
<dbReference type="GeneID" id="83013885"/>
<evidence type="ECO:0000259" key="7">
    <source>
        <dbReference type="PROSITE" id="PS51192"/>
    </source>
</evidence>
<dbReference type="SMART" id="SM00490">
    <property type="entry name" value="HELICc"/>
    <property type="match status" value="1"/>
</dbReference>
<keyword evidence="3 9" id="KW-0347">Helicase</keyword>
<dbReference type="CDD" id="cd00268">
    <property type="entry name" value="DEADc"/>
    <property type="match status" value="1"/>
</dbReference>
<dbReference type="InterPro" id="IPR050079">
    <property type="entry name" value="DEAD_box_RNA_helicase"/>
</dbReference>
<keyword evidence="10" id="KW-1185">Reference proteome</keyword>
<evidence type="ECO:0000256" key="6">
    <source>
        <dbReference type="SAM" id="MobiDB-lite"/>
    </source>
</evidence>
<dbReference type="EMBL" id="QRUP01000001">
    <property type="protein sequence ID" value="RGR76802.1"/>
    <property type="molecule type" value="Genomic_DNA"/>
</dbReference>
<dbReference type="GO" id="GO:0003724">
    <property type="term" value="F:RNA helicase activity"/>
    <property type="evidence" value="ECO:0007669"/>
    <property type="project" value="TreeGrafter"/>
</dbReference>
<sequence>MTQFNDFALRASAQKLIELEGFQEPTAIQAAVIPVALKGRDLIGISETGTGKTHAFLIPLMEKIKPELPQVQAVITAPTRELAMQIYNRAKTMTQADPRLRVRLITGGLDREKMADSVKTQPHLVIGTPGRIKDLFLDQEVLRVDTASILVVDEADMTLEFGFLEDIDAIASRMGNHLQMMAFSATIPQGLKPFLKKYMQTPQTIKIEQETKMDPKIEHILVPCKHRSYAETLLQILPGFMPYVCLIFANTREEAAATANALREADVPVIEIHGGLQPRQRRQAMKQLEQADHSYIVATDIAARGIDIDGITHVVSLGFPNELDFYIHRAGRTGRAGREGTCFALYQEQDERAIRSLKERGVHFEVRSFKNGAWQAQRQADRRKMSPGQQREKEIARSLNRKKEKVKPGYKKKKAALVKQIQRKERRAMIQSEIQAQRKERYKALQRQKREEGSDE</sequence>
<gene>
    <name evidence="9" type="ORF">DWY25_00480</name>
</gene>
<dbReference type="PROSITE" id="PS51192">
    <property type="entry name" value="HELICASE_ATP_BIND_1"/>
    <property type="match status" value="1"/>
</dbReference>
<evidence type="ECO:0000259" key="8">
    <source>
        <dbReference type="PROSITE" id="PS51194"/>
    </source>
</evidence>
<dbReference type="AlphaFoldDB" id="A0A412G6M0"/>
<dbReference type="InterPro" id="IPR001650">
    <property type="entry name" value="Helicase_C-like"/>
</dbReference>
<evidence type="ECO:0000256" key="1">
    <source>
        <dbReference type="ARBA" id="ARBA00022741"/>
    </source>
</evidence>
<evidence type="ECO:0000256" key="2">
    <source>
        <dbReference type="ARBA" id="ARBA00022801"/>
    </source>
</evidence>
<dbReference type="SMART" id="SM00487">
    <property type="entry name" value="DEXDc"/>
    <property type="match status" value="1"/>
</dbReference>
<name>A0A412G6M0_9FIRM</name>
<evidence type="ECO:0000256" key="5">
    <source>
        <dbReference type="ARBA" id="ARBA00038437"/>
    </source>
</evidence>
<dbReference type="GO" id="GO:0016787">
    <property type="term" value="F:hydrolase activity"/>
    <property type="evidence" value="ECO:0007669"/>
    <property type="project" value="UniProtKB-KW"/>
</dbReference>
<keyword evidence="2" id="KW-0378">Hydrolase</keyword>
<dbReference type="InterPro" id="IPR027417">
    <property type="entry name" value="P-loop_NTPase"/>
</dbReference>
<dbReference type="GO" id="GO:0005829">
    <property type="term" value="C:cytosol"/>
    <property type="evidence" value="ECO:0007669"/>
    <property type="project" value="TreeGrafter"/>
</dbReference>
<feature type="region of interest" description="Disordered" evidence="6">
    <location>
        <begin position="375"/>
        <end position="423"/>
    </location>
</feature>
<evidence type="ECO:0000256" key="3">
    <source>
        <dbReference type="ARBA" id="ARBA00022806"/>
    </source>
</evidence>
<dbReference type="Proteomes" id="UP000284178">
    <property type="component" value="Unassembled WGS sequence"/>
</dbReference>
<proteinExistence type="inferred from homology"/>
<dbReference type="GO" id="GO:0005524">
    <property type="term" value="F:ATP binding"/>
    <property type="evidence" value="ECO:0007669"/>
    <property type="project" value="UniProtKB-KW"/>
</dbReference>
<keyword evidence="4" id="KW-0067">ATP-binding</keyword>